<dbReference type="SUPFAM" id="SSF51735">
    <property type="entry name" value="NAD(P)-binding Rossmann-fold domains"/>
    <property type="match status" value="2"/>
</dbReference>
<dbReference type="SMART" id="SM00822">
    <property type="entry name" value="PKS_KR"/>
    <property type="match status" value="1"/>
</dbReference>
<dbReference type="InterPro" id="IPR050091">
    <property type="entry name" value="PKS_NRPS_Biosynth_Enz"/>
</dbReference>
<dbReference type="PROSITE" id="PS00606">
    <property type="entry name" value="KS3_1"/>
    <property type="match status" value="1"/>
</dbReference>
<dbReference type="CDD" id="cd02440">
    <property type="entry name" value="AdoMet_MTases"/>
    <property type="match status" value="1"/>
</dbReference>
<dbReference type="CDD" id="cd08955">
    <property type="entry name" value="KR_2_FAS_SDR_x"/>
    <property type="match status" value="1"/>
</dbReference>
<dbReference type="Gene3D" id="3.30.70.3290">
    <property type="match status" value="1"/>
</dbReference>
<dbReference type="InterPro" id="IPR001227">
    <property type="entry name" value="Ac_transferase_dom_sf"/>
</dbReference>
<evidence type="ECO:0000256" key="2">
    <source>
        <dbReference type="ARBA" id="ARBA00022553"/>
    </source>
</evidence>
<dbReference type="PROSITE" id="PS50075">
    <property type="entry name" value="CARRIER"/>
    <property type="match status" value="1"/>
</dbReference>
<dbReference type="EMBL" id="CP017599">
    <property type="protein sequence ID" value="AOX02952.1"/>
    <property type="molecule type" value="Genomic_DNA"/>
</dbReference>
<keyword evidence="3" id="KW-0808">Transferase</keyword>
<dbReference type="InterPro" id="IPR014043">
    <property type="entry name" value="Acyl_transferase_dom"/>
</dbReference>
<organism evidence="7 8">
    <name type="scientific">Moorena producens PAL-8-15-08-1</name>
    <dbReference type="NCBI Taxonomy" id="1458985"/>
    <lineage>
        <taxon>Bacteria</taxon>
        <taxon>Bacillati</taxon>
        <taxon>Cyanobacteriota</taxon>
        <taxon>Cyanophyceae</taxon>
        <taxon>Coleofasciculales</taxon>
        <taxon>Coleofasciculaceae</taxon>
        <taxon>Moorena</taxon>
    </lineage>
</organism>
<dbReference type="InterPro" id="IPR006162">
    <property type="entry name" value="Ppantetheine_attach_site"/>
</dbReference>
<dbReference type="InterPro" id="IPR016039">
    <property type="entry name" value="Thiolase-like"/>
</dbReference>
<dbReference type="InterPro" id="IPR029063">
    <property type="entry name" value="SAM-dependent_MTases_sf"/>
</dbReference>
<feature type="domain" description="Ketosynthase family 3 (KS3)" evidence="6">
    <location>
        <begin position="38"/>
        <end position="462"/>
    </location>
</feature>
<dbReference type="InterPro" id="IPR013217">
    <property type="entry name" value="Methyltransf_12"/>
</dbReference>
<dbReference type="SUPFAM" id="SSF52151">
    <property type="entry name" value="FabD/lysophospholipase-like"/>
    <property type="match status" value="1"/>
</dbReference>
<evidence type="ECO:0000313" key="8">
    <source>
        <dbReference type="Proteomes" id="UP000177870"/>
    </source>
</evidence>
<dbReference type="PANTHER" id="PTHR43775:SF37">
    <property type="entry name" value="SI:DKEY-61P9.11"/>
    <property type="match status" value="1"/>
</dbReference>
<dbReference type="InterPro" id="IPR057326">
    <property type="entry name" value="KR_dom"/>
</dbReference>
<dbReference type="Pfam" id="PF02801">
    <property type="entry name" value="Ketoacyl-synt_C"/>
    <property type="match status" value="1"/>
</dbReference>
<dbReference type="Gene3D" id="3.40.50.720">
    <property type="entry name" value="NAD(P)-binding Rossmann-like Domain"/>
    <property type="match status" value="1"/>
</dbReference>
<keyword evidence="2" id="KW-0597">Phosphoprotein</keyword>
<dbReference type="GO" id="GO:0006633">
    <property type="term" value="P:fatty acid biosynthetic process"/>
    <property type="evidence" value="ECO:0007669"/>
    <property type="project" value="InterPro"/>
</dbReference>
<dbReference type="SUPFAM" id="SSF47336">
    <property type="entry name" value="ACP-like"/>
    <property type="match status" value="1"/>
</dbReference>
<dbReference type="GO" id="GO:0005886">
    <property type="term" value="C:plasma membrane"/>
    <property type="evidence" value="ECO:0007669"/>
    <property type="project" value="TreeGrafter"/>
</dbReference>
<dbReference type="PANTHER" id="PTHR43775">
    <property type="entry name" value="FATTY ACID SYNTHASE"/>
    <property type="match status" value="1"/>
</dbReference>
<keyword evidence="4" id="KW-0511">Multifunctional enzyme</keyword>
<dbReference type="SMART" id="SM00828">
    <property type="entry name" value="PKS_MT"/>
    <property type="match status" value="1"/>
</dbReference>
<dbReference type="InterPro" id="IPR014030">
    <property type="entry name" value="Ketoacyl_synth_N"/>
</dbReference>
<dbReference type="GO" id="GO:0031177">
    <property type="term" value="F:phosphopantetheine binding"/>
    <property type="evidence" value="ECO:0007669"/>
    <property type="project" value="InterPro"/>
</dbReference>
<dbReference type="InterPro" id="IPR020803">
    <property type="entry name" value="MeTfrase_dom"/>
</dbReference>
<dbReference type="GO" id="GO:0004312">
    <property type="term" value="F:fatty acid synthase activity"/>
    <property type="evidence" value="ECO:0007669"/>
    <property type="project" value="TreeGrafter"/>
</dbReference>
<dbReference type="CDD" id="cd00833">
    <property type="entry name" value="PKS"/>
    <property type="match status" value="1"/>
</dbReference>
<dbReference type="Pfam" id="PF00109">
    <property type="entry name" value="ketoacyl-synt"/>
    <property type="match status" value="1"/>
</dbReference>
<dbReference type="SMART" id="SM00823">
    <property type="entry name" value="PKS_PP"/>
    <property type="match status" value="1"/>
</dbReference>
<dbReference type="Gene3D" id="6.10.250.3430">
    <property type="match status" value="1"/>
</dbReference>
<dbReference type="SUPFAM" id="SSF53901">
    <property type="entry name" value="Thiolase-like"/>
    <property type="match status" value="1"/>
</dbReference>
<dbReference type="InterPro" id="IPR036736">
    <property type="entry name" value="ACP-like_sf"/>
</dbReference>
<dbReference type="Pfam" id="PF08659">
    <property type="entry name" value="KR"/>
    <property type="match status" value="1"/>
</dbReference>
<dbReference type="FunFam" id="3.40.366.10:FF:000002">
    <property type="entry name" value="Probable polyketide synthase 2"/>
    <property type="match status" value="1"/>
</dbReference>
<evidence type="ECO:0000313" key="7">
    <source>
        <dbReference type="EMBL" id="AOX02952.1"/>
    </source>
</evidence>
<name>A0A1D8TZ76_9CYAN</name>
<dbReference type="Proteomes" id="UP000177870">
    <property type="component" value="Chromosome"/>
</dbReference>
<dbReference type="InterPro" id="IPR014031">
    <property type="entry name" value="Ketoacyl_synth_C"/>
</dbReference>
<dbReference type="InterPro" id="IPR020841">
    <property type="entry name" value="PKS_Beta-ketoAc_synthase_dom"/>
</dbReference>
<sequence>MNLKQEQEKEQSLSALQRALIALKDARSKLEKYETQSKEPIAIIGMSCRFPGGVDSPESFWQLLNDGVDAISEVPSNRWNINSYYDPDPDAPGKISTRDGGFLSQIDGFDAPFFCISPREVQSLDPQQRLLLEVSWEAIERANIVPDQLFNSLTGVFIGIGSSDYLNQLATSEVPQAYWGTGNAPSAATGRLSYILGLTGPNLAVETACSSSLVSLHLACQSLRQQECNLALAGGVNLLLSPETSIIFSQAKMLSPDGRCKTFDASANGYVRGEGCGVIVLKRLSDAVANGDNVLAVIRGTAINQDGASGGLTVPNGPSQVAVIRKALSNGGVDPASVSYIEAHGTGTSLGDPIEVGAIGTVFGKTHSQEQPLIVGTAKTNIGHLEVAAGIAGLMKVVLQLQHQQIAPSLHFKQPNPYINWSQLPVQVSTQLTPWQTNGKSRIAGVSSFGFSGTNAHVVIEEAPKEGNSLSATVEDNGNSTVKEDTLERAVYLLTLSAKTQAALDDLVNSYQNYLKNYPELRIADICYTANTCRSHFNNRLAVVASNQQELVEKLRQHQQGEEVTGIYSIELPNNSTAPKIALLFTGQGSQYVNMGRQLYQQAPVFRKALEQCNEILLGTETFREKSLLEILYPANQEQSNSSLLDQTAYTQPCLFALEYALFKLWQSWGIQPDVVMGHSVGEYVAATVAGVFSLEEGLKLIAARGSLMQQLPAGGEMVSVIASESKVLEIFKAMSLEEKVAIAAINGPESTVISGEAEAVGAIATHLESLSIKTKQLQVSHAFHSRLMEPMLAEFEAVAKQVTYSQPQISLISNVTGQQVGSEITSAEYWVSHVRQPVRFAESMTTLHQEGYELFLEIGPKPILLGMGRQCLPEGVGVWLPSLRPGVEAWQQMLQSLGQLYMKGIKVNWSGFDQDYACHKVAIPTYPFQRESYWIDTDKNQGQKAVNGSSSLIVDLLNQSDIEGLNQELSFSTELTADEQKMLPKLLGILVNRHQDYLEFKGNVVYDYYNSFAEISQEKLSKEKQQENNSLQFLTFGILPESIPGFSWLKMLTNSNQNPTHKTALLEAQQELRRLCFSQVDFSSTKKVLDFGCGYGSDLITLAKNHPHLQLNGYTISSGQAKFAANQVNDYQLQEQIQIFNRDSSKDEFPDNYNLAFGFEVAHHIKDKSLLFSNISRHLQEEGLLVMADFIANSDVDIDHEETSSYFITKQHWVEQLSPNKLQLISAIDISHEVSNYLYDAEFEENLRELYEQNHDDNVKSAFQSYNQLGKLLSKGLASYVLLTAKKQENLPQEQSYQLNREMLAQLSSYSEVAVKQWVYELKWETKKHQQLLSPKKPGNWLIFADQQTQALKTVLAKQNQNCLIVTPGSSYKQLDDQHYQLNPTNAQEFQQLIKELFTTQDTLEGVVHLWNINTSTEELGAAQELGCASVLYLVQALVSNSQSSIVPLWLVTQGTQNVEENEPKLAVQQAPVWGLSRVIALEHPELKCRRVDLDQTRNSLEALEALGKELLNPDDEDQIAIRGGVRYSARLARRTQKSISEQEQQIAFGTEGSYLLTGGLGALGLEVAQWMVKQGARHIVLNGRRTPSETAQETIQQLEQTGAKISVILGDVSKEEDVASILKQIEASQAPLRGVIHAAGFLDDGVLQQMSWERFRQVMAPKVQGAWYLHQLTQKLPLDFFVCFSSIASLLGSPGQGNYAAANAFMDTLADYRRSLGLPGLSINWGAWDQGGMASRLGSQHQSRLRTTGMNLITPEKGLQILGELLSQPVSQVGVFPINWPQFLGQLPVGYTIPFLEAFASRKLQKETTKDENFLEQLAVALESERNQILIGYLQVQVGKLLGFDKSKLPNPELGFFDMGMDSLLTVELRNLLSSNLGCSISAAELFGTSNIQNLAEHLIKEILPEGQDEEEVDLDDSQNTQNLDSAQIETQGKVDHAIAAELQEIKNLLKEGN</sequence>
<evidence type="ECO:0000256" key="1">
    <source>
        <dbReference type="ARBA" id="ARBA00022450"/>
    </source>
</evidence>
<reference evidence="8" key="1">
    <citation type="submission" date="2016-10" db="EMBL/GenBank/DDBJ databases">
        <title>Comparative genomics uncovers the prolific and rare metabolic potential of the cyanobacterial genus Moorea.</title>
        <authorList>
            <person name="Leao T."/>
            <person name="Castelao G."/>
            <person name="Korobeynikov A."/>
            <person name="Monroe E.A."/>
            <person name="Podell S."/>
            <person name="Glukhov E."/>
            <person name="Allen E."/>
            <person name="Gerwick W.H."/>
            <person name="Gerwick L."/>
        </authorList>
    </citation>
    <scope>NUCLEOTIDE SEQUENCE [LARGE SCALE GENOMIC DNA]</scope>
    <source>
        <strain evidence="8">PAL-8-15-08-1</strain>
    </source>
</reference>
<dbReference type="RefSeq" id="WP_070395345.1">
    <property type="nucleotide sequence ID" value="NZ_CP017599.1"/>
</dbReference>
<dbReference type="Pfam" id="PF21394">
    <property type="entry name" value="Beta-ketacyl_N"/>
    <property type="match status" value="1"/>
</dbReference>
<dbReference type="PROSITE" id="PS00012">
    <property type="entry name" value="PHOSPHOPANTETHEINE"/>
    <property type="match status" value="1"/>
</dbReference>
<gene>
    <name evidence="7" type="ORF">BJP34_29065</name>
</gene>
<dbReference type="InterPro" id="IPR016036">
    <property type="entry name" value="Malonyl_transacylase_ACP-bd"/>
</dbReference>
<dbReference type="OrthoDB" id="499075at2"/>
<dbReference type="InterPro" id="IPR020806">
    <property type="entry name" value="PKS_PP-bd"/>
</dbReference>
<dbReference type="GO" id="GO:0005737">
    <property type="term" value="C:cytoplasm"/>
    <property type="evidence" value="ECO:0007669"/>
    <property type="project" value="TreeGrafter"/>
</dbReference>
<dbReference type="GO" id="GO:0071770">
    <property type="term" value="P:DIM/DIP cell wall layer assembly"/>
    <property type="evidence" value="ECO:0007669"/>
    <property type="project" value="TreeGrafter"/>
</dbReference>
<dbReference type="Pfam" id="PF08242">
    <property type="entry name" value="Methyltransf_12"/>
    <property type="match status" value="1"/>
</dbReference>
<dbReference type="Pfam" id="PF00698">
    <property type="entry name" value="Acyl_transf_1"/>
    <property type="match status" value="1"/>
</dbReference>
<keyword evidence="1" id="KW-0596">Phosphopantetheine</keyword>
<accession>A0A1D8TZ76</accession>
<evidence type="ECO:0000256" key="3">
    <source>
        <dbReference type="ARBA" id="ARBA00022679"/>
    </source>
</evidence>
<evidence type="ECO:0000259" key="5">
    <source>
        <dbReference type="PROSITE" id="PS50075"/>
    </source>
</evidence>
<dbReference type="Gene3D" id="3.40.366.10">
    <property type="entry name" value="Malonyl-Coenzyme A Acyl Carrier Protein, domain 2"/>
    <property type="match status" value="1"/>
</dbReference>
<dbReference type="FunFam" id="3.40.47.10:FF:000019">
    <property type="entry name" value="Polyketide synthase type I"/>
    <property type="match status" value="1"/>
</dbReference>
<dbReference type="KEGG" id="mpro:BJP34_29065"/>
<proteinExistence type="predicted"/>
<feature type="domain" description="Carrier" evidence="5">
    <location>
        <begin position="1830"/>
        <end position="1905"/>
    </location>
</feature>
<dbReference type="GO" id="GO:0004315">
    <property type="term" value="F:3-oxoacyl-[acyl-carrier-protein] synthase activity"/>
    <property type="evidence" value="ECO:0007669"/>
    <property type="project" value="InterPro"/>
</dbReference>
<dbReference type="SUPFAM" id="SSF53335">
    <property type="entry name" value="S-adenosyl-L-methionine-dependent methyltransferases"/>
    <property type="match status" value="1"/>
</dbReference>
<evidence type="ECO:0000256" key="4">
    <source>
        <dbReference type="ARBA" id="ARBA00023268"/>
    </source>
</evidence>
<dbReference type="InterPro" id="IPR018201">
    <property type="entry name" value="Ketoacyl_synth_AS"/>
</dbReference>
<dbReference type="InterPro" id="IPR009081">
    <property type="entry name" value="PP-bd_ACP"/>
</dbReference>
<evidence type="ECO:0000259" key="6">
    <source>
        <dbReference type="PROSITE" id="PS52004"/>
    </source>
</evidence>
<dbReference type="Gene3D" id="3.40.47.10">
    <property type="match status" value="1"/>
</dbReference>
<dbReference type="STRING" id="1458985.BJP34_29065"/>
<dbReference type="Pfam" id="PF00550">
    <property type="entry name" value="PP-binding"/>
    <property type="match status" value="1"/>
</dbReference>
<dbReference type="InterPro" id="IPR013968">
    <property type="entry name" value="PKS_KR"/>
</dbReference>
<dbReference type="SMART" id="SM00825">
    <property type="entry name" value="PKS_KS"/>
    <property type="match status" value="1"/>
</dbReference>
<dbReference type="Gene3D" id="1.10.1200.10">
    <property type="entry name" value="ACP-like"/>
    <property type="match status" value="1"/>
</dbReference>
<dbReference type="SUPFAM" id="SSF55048">
    <property type="entry name" value="Probable ACP-binding domain of malonyl-CoA ACP transacylase"/>
    <property type="match status" value="1"/>
</dbReference>
<dbReference type="InterPro" id="IPR036291">
    <property type="entry name" value="NAD(P)-bd_dom_sf"/>
</dbReference>
<dbReference type="InterPro" id="IPR016035">
    <property type="entry name" value="Acyl_Trfase/lysoPLipase"/>
</dbReference>
<dbReference type="InterPro" id="IPR049490">
    <property type="entry name" value="C883_1060-like_KR_N"/>
</dbReference>
<protein>
    <submittedName>
        <fullName evidence="7">Short-chain dehydrogenase</fullName>
    </submittedName>
</protein>
<dbReference type="PROSITE" id="PS52004">
    <property type="entry name" value="KS3_2"/>
    <property type="match status" value="1"/>
</dbReference>
<dbReference type="SMART" id="SM00827">
    <property type="entry name" value="PKS_AT"/>
    <property type="match status" value="1"/>
</dbReference>
<dbReference type="Gene3D" id="3.40.50.150">
    <property type="entry name" value="Vaccinia Virus protein VP39"/>
    <property type="match status" value="1"/>
</dbReference>
<dbReference type="Pfam" id="PF22621">
    <property type="entry name" value="CurL-like_PKS_C"/>
    <property type="match status" value="1"/>
</dbReference>